<dbReference type="Pfam" id="PF12796">
    <property type="entry name" value="Ank_2"/>
    <property type="match status" value="2"/>
</dbReference>
<feature type="repeat" description="ANK" evidence="3">
    <location>
        <begin position="398"/>
        <end position="430"/>
    </location>
</feature>
<reference evidence="4 5" key="1">
    <citation type="submission" date="2024-02" db="EMBL/GenBank/DDBJ databases">
        <title>Discinaceae phylogenomics.</title>
        <authorList>
            <person name="Dirks A.C."/>
            <person name="James T.Y."/>
        </authorList>
    </citation>
    <scope>NUCLEOTIDE SEQUENCE [LARGE SCALE GENOMIC DNA]</scope>
    <source>
        <strain evidence="4 5">ACD0624</strain>
    </source>
</reference>
<dbReference type="EMBL" id="JBBBZM010000164">
    <property type="protein sequence ID" value="KAL0632533.1"/>
    <property type="molecule type" value="Genomic_DNA"/>
</dbReference>
<feature type="repeat" description="ANK" evidence="3">
    <location>
        <begin position="266"/>
        <end position="298"/>
    </location>
</feature>
<feature type="repeat" description="ANK" evidence="3">
    <location>
        <begin position="332"/>
        <end position="364"/>
    </location>
</feature>
<dbReference type="SUPFAM" id="SSF48403">
    <property type="entry name" value="Ankyrin repeat"/>
    <property type="match status" value="2"/>
</dbReference>
<comment type="caution">
    <text evidence="4">The sequence shown here is derived from an EMBL/GenBank/DDBJ whole genome shotgun (WGS) entry which is preliminary data.</text>
</comment>
<feature type="repeat" description="ANK" evidence="3">
    <location>
        <begin position="151"/>
        <end position="184"/>
    </location>
</feature>
<dbReference type="PROSITE" id="PS50297">
    <property type="entry name" value="ANK_REP_REGION"/>
    <property type="match status" value="6"/>
</dbReference>
<dbReference type="PANTHER" id="PTHR24198:SF165">
    <property type="entry name" value="ANKYRIN REPEAT-CONTAINING PROTEIN-RELATED"/>
    <property type="match status" value="1"/>
</dbReference>
<dbReference type="Pfam" id="PF00023">
    <property type="entry name" value="Ank"/>
    <property type="match status" value="2"/>
</dbReference>
<accession>A0ABR3G997</accession>
<dbReference type="PRINTS" id="PR01415">
    <property type="entry name" value="ANKYRIN"/>
</dbReference>
<feature type="repeat" description="ANK" evidence="3">
    <location>
        <begin position="365"/>
        <end position="397"/>
    </location>
</feature>
<evidence type="ECO:0000313" key="4">
    <source>
        <dbReference type="EMBL" id="KAL0632533.1"/>
    </source>
</evidence>
<evidence type="ECO:0000256" key="3">
    <source>
        <dbReference type="PROSITE-ProRule" id="PRU00023"/>
    </source>
</evidence>
<proteinExistence type="predicted"/>
<dbReference type="Gene3D" id="1.25.40.20">
    <property type="entry name" value="Ankyrin repeat-containing domain"/>
    <property type="match status" value="2"/>
</dbReference>
<protein>
    <submittedName>
        <fullName evidence="4">Negative regulation of growth rate</fullName>
    </submittedName>
</protein>
<keyword evidence="2 3" id="KW-0040">ANK repeat</keyword>
<evidence type="ECO:0000256" key="1">
    <source>
        <dbReference type="ARBA" id="ARBA00022737"/>
    </source>
</evidence>
<dbReference type="PROSITE" id="PS50088">
    <property type="entry name" value="ANK_REPEAT"/>
    <property type="match status" value="6"/>
</dbReference>
<dbReference type="PANTHER" id="PTHR24198">
    <property type="entry name" value="ANKYRIN REPEAT AND PROTEIN KINASE DOMAIN-CONTAINING PROTEIN"/>
    <property type="match status" value="1"/>
</dbReference>
<dbReference type="SMART" id="SM00248">
    <property type="entry name" value="ANK"/>
    <property type="match status" value="8"/>
</dbReference>
<feature type="repeat" description="ANK" evidence="3">
    <location>
        <begin position="299"/>
        <end position="331"/>
    </location>
</feature>
<sequence length="476" mass="52752">MVSLLDLPVELVLLIAGSLQPLKMKDLYHLIYTHRCLFNILLPRFNHIAVTEYAINSFCWASAIGNEPIVRLLEEVGAISIRGQTRGKEQSDNLVKAVLARRANIVIAYRVADGIETLPYSAIRHAVRGRSPNLTRLLLERGACVTEKDSSGEYILHTVAIHGAEETAIREMIRLGADVNARDRYGRTPLHRVPSRQSWSYTVMKVLLENEADTMIVAGENVVQSRLRRYGGTLPPIPGTDKEDIGCRCEIRLLLKYGNVNFRDRVRRSGLHMAAASNDINLARTLVRRGMDVNARDKNGITALHLAVEFGSARVARVLIEAGADMALGDSHGDTPLHLATKLNRIGIIRLLLWKGADTSVVDNYCSTALHLAAEWEDAVVVRLLVRAGANVDARDKAGRTPMLLAARHGNVDVFNILADNGADRMARDEHDRGMPRWILKEAGKDRGIWYTFGRDLFRAAENMRPEASGSDVVNG</sequence>
<dbReference type="Proteomes" id="UP001447188">
    <property type="component" value="Unassembled WGS sequence"/>
</dbReference>
<keyword evidence="1" id="KW-0677">Repeat</keyword>
<organism evidence="4 5">
    <name type="scientific">Discina gigas</name>
    <dbReference type="NCBI Taxonomy" id="1032678"/>
    <lineage>
        <taxon>Eukaryota</taxon>
        <taxon>Fungi</taxon>
        <taxon>Dikarya</taxon>
        <taxon>Ascomycota</taxon>
        <taxon>Pezizomycotina</taxon>
        <taxon>Pezizomycetes</taxon>
        <taxon>Pezizales</taxon>
        <taxon>Discinaceae</taxon>
        <taxon>Discina</taxon>
    </lineage>
</organism>
<gene>
    <name evidence="4" type="primary">NOTCH4</name>
    <name evidence="4" type="ORF">Q9L58_008590</name>
</gene>
<dbReference type="InterPro" id="IPR002110">
    <property type="entry name" value="Ankyrin_rpt"/>
</dbReference>
<evidence type="ECO:0000313" key="5">
    <source>
        <dbReference type="Proteomes" id="UP001447188"/>
    </source>
</evidence>
<name>A0ABR3G997_9PEZI</name>
<dbReference type="InterPro" id="IPR036770">
    <property type="entry name" value="Ankyrin_rpt-contain_sf"/>
</dbReference>
<evidence type="ECO:0000256" key="2">
    <source>
        <dbReference type="ARBA" id="ARBA00023043"/>
    </source>
</evidence>
<keyword evidence="5" id="KW-1185">Reference proteome</keyword>